<sequence length="259" mass="30463">MDNYKIAVLGECGVGKTLLLNNFTDNPSDDSDDYQKIENDFPMKIVSYKDEEIVLSFIETSYDKYPSMHETNINQTDSFVLIFSITSRKSFEQIPTLRNDILRVKTLLTNEKLTLVLCGNKSDLEHMREVTTKEGLQMADKFGCVFYEISAKNNTNIDEMFNALINEAFNNKVNKIQNQYEITYKNTKEDYKNNDRFIYTPTILQEKPVKKYLDDYEEEYEEDKIQIKNYENIENLENENENQSDEITEKRKLNKCLIT</sequence>
<keyword evidence="6" id="KW-1185">Reference proteome</keyword>
<dbReference type="NCBIfam" id="TIGR00231">
    <property type="entry name" value="small_GTP"/>
    <property type="match status" value="1"/>
</dbReference>
<feature type="coiled-coil region" evidence="4">
    <location>
        <begin position="213"/>
        <end position="253"/>
    </location>
</feature>
<evidence type="ECO:0000256" key="2">
    <source>
        <dbReference type="ARBA" id="ARBA00022741"/>
    </source>
</evidence>
<dbReference type="Proteomes" id="UP000014680">
    <property type="component" value="Unassembled WGS sequence"/>
</dbReference>
<reference evidence="5 6" key="1">
    <citation type="submission" date="2012-10" db="EMBL/GenBank/DDBJ databases">
        <authorList>
            <person name="Zafar N."/>
            <person name="Inman J."/>
            <person name="Hall N."/>
            <person name="Lorenzi H."/>
            <person name="Caler E."/>
        </authorList>
    </citation>
    <scope>NUCLEOTIDE SEQUENCE [LARGE SCALE GENOMIC DNA]</scope>
    <source>
        <strain evidence="5 6">IP1</strain>
    </source>
</reference>
<dbReference type="InterPro" id="IPR001806">
    <property type="entry name" value="Small_GTPase"/>
</dbReference>
<dbReference type="VEuPathDB" id="AmoebaDB:EIN_200780"/>
<dbReference type="SMART" id="SM00175">
    <property type="entry name" value="RAB"/>
    <property type="match status" value="1"/>
</dbReference>
<dbReference type="PROSITE" id="PS51419">
    <property type="entry name" value="RAB"/>
    <property type="match status" value="1"/>
</dbReference>
<dbReference type="InterPro" id="IPR005225">
    <property type="entry name" value="Small_GTP-bd"/>
</dbReference>
<dbReference type="PANTHER" id="PTHR24070">
    <property type="entry name" value="RAS, DI-RAS, AND RHEB FAMILY MEMBERS OF SMALL GTPASE SUPERFAMILY"/>
    <property type="match status" value="1"/>
</dbReference>
<dbReference type="SMART" id="SM00174">
    <property type="entry name" value="RHO"/>
    <property type="match status" value="1"/>
</dbReference>
<dbReference type="Gene3D" id="3.40.50.300">
    <property type="entry name" value="P-loop containing nucleotide triphosphate hydrolases"/>
    <property type="match status" value="1"/>
</dbReference>
<gene>
    <name evidence="5" type="ORF">EIN_200780</name>
</gene>
<proteinExistence type="inferred from homology"/>
<dbReference type="AlphaFoldDB" id="L7FJ46"/>
<protein>
    <submittedName>
        <fullName evidence="5">Uncharacterized protein</fullName>
    </submittedName>
</protein>
<dbReference type="GeneID" id="14882613"/>
<dbReference type="GO" id="GO:0003924">
    <property type="term" value="F:GTPase activity"/>
    <property type="evidence" value="ECO:0007669"/>
    <property type="project" value="InterPro"/>
</dbReference>
<evidence type="ECO:0000256" key="4">
    <source>
        <dbReference type="SAM" id="Coils"/>
    </source>
</evidence>
<keyword evidence="3" id="KW-0342">GTP-binding</keyword>
<accession>L7FJ46</accession>
<dbReference type="GO" id="GO:0007165">
    <property type="term" value="P:signal transduction"/>
    <property type="evidence" value="ECO:0007669"/>
    <property type="project" value="InterPro"/>
</dbReference>
<name>L7FJ46_ENTIV</name>
<comment type="similarity">
    <text evidence="1">Belongs to the small GTPase superfamily. Rho family.</text>
</comment>
<evidence type="ECO:0000313" key="6">
    <source>
        <dbReference type="Proteomes" id="UP000014680"/>
    </source>
</evidence>
<dbReference type="GO" id="GO:0005525">
    <property type="term" value="F:GTP binding"/>
    <property type="evidence" value="ECO:0007669"/>
    <property type="project" value="UniProtKB-KW"/>
</dbReference>
<keyword evidence="2" id="KW-0547">Nucleotide-binding</keyword>
<dbReference type="SUPFAM" id="SSF52540">
    <property type="entry name" value="P-loop containing nucleoside triphosphate hydrolases"/>
    <property type="match status" value="1"/>
</dbReference>
<evidence type="ECO:0000256" key="3">
    <source>
        <dbReference type="ARBA" id="ARBA00023134"/>
    </source>
</evidence>
<dbReference type="PROSITE" id="PS51421">
    <property type="entry name" value="RAS"/>
    <property type="match status" value="1"/>
</dbReference>
<dbReference type="EMBL" id="KB207244">
    <property type="protein sequence ID" value="ELP83640.1"/>
    <property type="molecule type" value="Genomic_DNA"/>
</dbReference>
<dbReference type="SMART" id="SM00173">
    <property type="entry name" value="RAS"/>
    <property type="match status" value="1"/>
</dbReference>
<dbReference type="OrthoDB" id="265044at2759"/>
<dbReference type="KEGG" id="eiv:EIN_200780"/>
<organism evidence="5 6">
    <name type="scientific">Entamoeba invadens IP1</name>
    <dbReference type="NCBI Taxonomy" id="370355"/>
    <lineage>
        <taxon>Eukaryota</taxon>
        <taxon>Amoebozoa</taxon>
        <taxon>Evosea</taxon>
        <taxon>Archamoebae</taxon>
        <taxon>Mastigamoebida</taxon>
        <taxon>Entamoebidae</taxon>
        <taxon>Entamoeba</taxon>
    </lineage>
</organism>
<dbReference type="GO" id="GO:0016020">
    <property type="term" value="C:membrane"/>
    <property type="evidence" value="ECO:0007669"/>
    <property type="project" value="InterPro"/>
</dbReference>
<evidence type="ECO:0000256" key="1">
    <source>
        <dbReference type="ARBA" id="ARBA00010142"/>
    </source>
</evidence>
<dbReference type="Pfam" id="PF00071">
    <property type="entry name" value="Ras"/>
    <property type="match status" value="1"/>
</dbReference>
<dbReference type="InterPro" id="IPR020849">
    <property type="entry name" value="Small_GTPase_Ras-type"/>
</dbReference>
<keyword evidence="4" id="KW-0175">Coiled coil</keyword>
<evidence type="ECO:0000313" key="5">
    <source>
        <dbReference type="EMBL" id="ELP83640.1"/>
    </source>
</evidence>
<dbReference type="RefSeq" id="XP_004182986.1">
    <property type="nucleotide sequence ID" value="XM_004182938.1"/>
</dbReference>
<dbReference type="PRINTS" id="PR00449">
    <property type="entry name" value="RASTRNSFRMNG"/>
</dbReference>
<dbReference type="InterPro" id="IPR027417">
    <property type="entry name" value="P-loop_NTPase"/>
</dbReference>